<keyword evidence="2" id="KW-1133">Transmembrane helix</keyword>
<dbReference type="PANTHER" id="PTHR16502:SF0">
    <property type="entry name" value="KERATINOCYTE-ASSOCIATED TRANSMEMBRANE PROTEIN 2"/>
    <property type="match status" value="1"/>
</dbReference>
<sequence length="459" mass="51413">MCSYLIFLTIFVLNMDDYLALSEQNIILENHSIKKIALQDRLDCKIEQNDQILHNAHLFDYCADRTLPIVDTDIFKNKDYILCVGYYEALYGICEFNVSTIQMVEIEDAKNKNVCNISHNLFDKMNITHKNIKMQEWFNYVKETMSNATICQSICVFLGKVDPKCTMIINLFSYYKEQLLKNVTSKPPIPNNVKELAGIVQNADKVLPISSIHQDFTNEKQPSPIEESIASQAPVDVKTESGTKQSNAESITSPAQNSELPIELNNKASEIVPDKSSIKADENPVPNDLTNKSLQPQDQPPEDIKDNEQMDGFDKEFEPPSGGKELLAENSFDNNKMLDNKIGGNGDDAKIPNQLNPSAMLNDGDIMSGEYVHDHFKDAEDSNFFVYFLFMTGGCIVAYVLFHNRNKLVALALEGRKGRSARARGGGRHSSASYSKLHSNLEEAIASNTTPPSATNVLY</sequence>
<evidence type="ECO:0000313" key="4">
    <source>
        <dbReference type="EMBL" id="KAK9505687.1"/>
    </source>
</evidence>
<keyword evidence="2" id="KW-0812">Transmembrane</keyword>
<reference evidence="4 5" key="1">
    <citation type="submission" date="2022-12" db="EMBL/GenBank/DDBJ databases">
        <title>Chromosome-level genome assembly of true bugs.</title>
        <authorList>
            <person name="Ma L."/>
            <person name="Li H."/>
        </authorList>
    </citation>
    <scope>NUCLEOTIDE SEQUENCE [LARGE SCALE GENOMIC DNA]</scope>
    <source>
        <strain evidence="4">Lab_2022b</strain>
    </source>
</reference>
<evidence type="ECO:0000313" key="5">
    <source>
        <dbReference type="Proteomes" id="UP001461498"/>
    </source>
</evidence>
<feature type="compositionally biased region" description="Polar residues" evidence="1">
    <location>
        <begin position="288"/>
        <end position="297"/>
    </location>
</feature>
<accession>A0AAW1D544</accession>
<keyword evidence="2" id="KW-0472">Membrane</keyword>
<evidence type="ECO:0000256" key="1">
    <source>
        <dbReference type="SAM" id="MobiDB-lite"/>
    </source>
</evidence>
<feature type="signal peptide" evidence="3">
    <location>
        <begin position="1"/>
        <end position="22"/>
    </location>
</feature>
<keyword evidence="3" id="KW-0732">Signal</keyword>
<evidence type="ECO:0000256" key="2">
    <source>
        <dbReference type="SAM" id="Phobius"/>
    </source>
</evidence>
<feature type="region of interest" description="Disordered" evidence="1">
    <location>
        <begin position="217"/>
        <end position="262"/>
    </location>
</feature>
<dbReference type="InterPro" id="IPR037645">
    <property type="entry name" value="KCT2"/>
</dbReference>
<dbReference type="AlphaFoldDB" id="A0AAW1D544"/>
<dbReference type="PANTHER" id="PTHR16502">
    <property type="entry name" value="KERATINOCYTE-ASSOCIATED TRANSMEMBRANE PROTEIN 2"/>
    <property type="match status" value="1"/>
</dbReference>
<protein>
    <recommendedName>
        <fullName evidence="6">Trans-Golgi network integral membrane protein 2</fullName>
    </recommendedName>
</protein>
<evidence type="ECO:0008006" key="6">
    <source>
        <dbReference type="Google" id="ProtNLM"/>
    </source>
</evidence>
<comment type="caution">
    <text evidence="4">The sequence shown here is derived from an EMBL/GenBank/DDBJ whole genome shotgun (WGS) entry which is preliminary data.</text>
</comment>
<feature type="compositionally biased region" description="Polar residues" evidence="1">
    <location>
        <begin position="240"/>
        <end position="259"/>
    </location>
</feature>
<keyword evidence="5" id="KW-1185">Reference proteome</keyword>
<feature type="region of interest" description="Disordered" evidence="1">
    <location>
        <begin position="274"/>
        <end position="323"/>
    </location>
</feature>
<feature type="chain" id="PRO_5043508678" description="Trans-Golgi network integral membrane protein 2" evidence="3">
    <location>
        <begin position="23"/>
        <end position="459"/>
    </location>
</feature>
<feature type="transmembrane region" description="Helical" evidence="2">
    <location>
        <begin position="384"/>
        <end position="402"/>
    </location>
</feature>
<name>A0AAW1D544_9HEMI</name>
<dbReference type="EMBL" id="JAPXFL010000006">
    <property type="protein sequence ID" value="KAK9505687.1"/>
    <property type="molecule type" value="Genomic_DNA"/>
</dbReference>
<dbReference type="Proteomes" id="UP001461498">
    <property type="component" value="Unassembled WGS sequence"/>
</dbReference>
<gene>
    <name evidence="4" type="ORF">O3M35_009680</name>
</gene>
<proteinExistence type="predicted"/>
<evidence type="ECO:0000256" key="3">
    <source>
        <dbReference type="SAM" id="SignalP"/>
    </source>
</evidence>
<feature type="compositionally biased region" description="Basic and acidic residues" evidence="1">
    <location>
        <begin position="302"/>
        <end position="318"/>
    </location>
</feature>
<organism evidence="4 5">
    <name type="scientific">Rhynocoris fuscipes</name>
    <dbReference type="NCBI Taxonomy" id="488301"/>
    <lineage>
        <taxon>Eukaryota</taxon>
        <taxon>Metazoa</taxon>
        <taxon>Ecdysozoa</taxon>
        <taxon>Arthropoda</taxon>
        <taxon>Hexapoda</taxon>
        <taxon>Insecta</taxon>
        <taxon>Pterygota</taxon>
        <taxon>Neoptera</taxon>
        <taxon>Paraneoptera</taxon>
        <taxon>Hemiptera</taxon>
        <taxon>Heteroptera</taxon>
        <taxon>Panheteroptera</taxon>
        <taxon>Cimicomorpha</taxon>
        <taxon>Reduviidae</taxon>
        <taxon>Harpactorinae</taxon>
        <taxon>Harpactorini</taxon>
        <taxon>Rhynocoris</taxon>
    </lineage>
</organism>